<evidence type="ECO:0000256" key="3">
    <source>
        <dbReference type="ARBA" id="ARBA00022782"/>
    </source>
</evidence>
<evidence type="ECO:0000313" key="7">
    <source>
        <dbReference type="EMBL" id="KAF2290284.1"/>
    </source>
</evidence>
<keyword evidence="8" id="KW-1185">Reference proteome</keyword>
<feature type="coiled-coil region" evidence="6">
    <location>
        <begin position="67"/>
        <end position="195"/>
    </location>
</feature>
<accession>A0A6A6KP54</accession>
<keyword evidence="4 6" id="KW-0175">Coiled coil</keyword>
<comment type="similarity">
    <text evidence="1">Belongs to the FLX family.</text>
</comment>
<evidence type="ECO:0000313" key="8">
    <source>
        <dbReference type="Proteomes" id="UP000467840"/>
    </source>
</evidence>
<sequence>MAGRNHLPPNASKHRQPPIDDARFHLHRLPLSVVANPTTARPHHPSTILEDRIAIQHREIQSLLLDKQQLAATHLALKQELALAQDELRHLSTAAADVKAERDDQVRKVYERSLQMDSEVRSIDALRAELVQVRRDCQKLTLHRQELAAELQAINGDLLKARTEAQEVTVIKGEIEAMQQEIQRGRAAIECEKKTYASNLEHGKTMEQNMLAVAREIEKLHAELASAGKRATAAAAATNPSPGYAEATAILKLLMEEIHALILMSCIRFKVVLMKAPQLCLDEYRSILVMCNEHEHIEPELNKIQSQVSTDTLSDFCRRQLLMVRTQVHRHL</sequence>
<dbReference type="GO" id="GO:0030154">
    <property type="term" value="P:cell differentiation"/>
    <property type="evidence" value="ECO:0007669"/>
    <property type="project" value="UniProtKB-KW"/>
</dbReference>
<dbReference type="InterPro" id="IPR040353">
    <property type="entry name" value="FLX/FLX-like"/>
</dbReference>
<dbReference type="GO" id="GO:0009908">
    <property type="term" value="P:flower development"/>
    <property type="evidence" value="ECO:0007669"/>
    <property type="project" value="UniProtKB-KW"/>
</dbReference>
<evidence type="ECO:0000256" key="2">
    <source>
        <dbReference type="ARBA" id="ARBA00022473"/>
    </source>
</evidence>
<keyword evidence="3" id="KW-0221">Differentiation</keyword>
<evidence type="ECO:0000256" key="5">
    <source>
        <dbReference type="ARBA" id="ARBA00023089"/>
    </source>
</evidence>
<dbReference type="PANTHER" id="PTHR33405:SF17">
    <property type="entry name" value="PROTEIN FLC EXPRESSOR"/>
    <property type="match status" value="1"/>
</dbReference>
<proteinExistence type="inferred from homology"/>
<dbReference type="PANTHER" id="PTHR33405">
    <property type="entry name" value="PROTEIN FLX-LIKE 2"/>
    <property type="match status" value="1"/>
</dbReference>
<keyword evidence="2" id="KW-0217">Developmental protein</keyword>
<comment type="caution">
    <text evidence="7">The sequence shown here is derived from an EMBL/GenBank/DDBJ whole genome shotgun (WGS) entry which is preliminary data.</text>
</comment>
<dbReference type="Proteomes" id="UP000467840">
    <property type="component" value="Chromosome 2"/>
</dbReference>
<dbReference type="AlphaFoldDB" id="A0A6A6KP54"/>
<name>A0A6A6KP54_HEVBR</name>
<dbReference type="EMBL" id="JAAGAX010000015">
    <property type="protein sequence ID" value="KAF2290284.1"/>
    <property type="molecule type" value="Genomic_DNA"/>
</dbReference>
<reference evidence="7 8" key="1">
    <citation type="journal article" date="2020" name="Mol. Plant">
        <title>The Chromosome-Based Rubber Tree Genome Provides New Insights into Spurge Genome Evolution and Rubber Biosynthesis.</title>
        <authorList>
            <person name="Liu J."/>
            <person name="Shi C."/>
            <person name="Shi C.C."/>
            <person name="Li W."/>
            <person name="Zhang Q.J."/>
            <person name="Zhang Y."/>
            <person name="Li K."/>
            <person name="Lu H.F."/>
            <person name="Shi C."/>
            <person name="Zhu S.T."/>
            <person name="Xiao Z.Y."/>
            <person name="Nan H."/>
            <person name="Yue Y."/>
            <person name="Zhu X.G."/>
            <person name="Wu Y."/>
            <person name="Hong X.N."/>
            <person name="Fan G.Y."/>
            <person name="Tong Y."/>
            <person name="Zhang D."/>
            <person name="Mao C.L."/>
            <person name="Liu Y.L."/>
            <person name="Hao S.J."/>
            <person name="Liu W.Q."/>
            <person name="Lv M.Q."/>
            <person name="Zhang H.B."/>
            <person name="Liu Y."/>
            <person name="Hu-Tang G.R."/>
            <person name="Wang J.P."/>
            <person name="Wang J.H."/>
            <person name="Sun Y.H."/>
            <person name="Ni S.B."/>
            <person name="Chen W.B."/>
            <person name="Zhang X.C."/>
            <person name="Jiao Y.N."/>
            <person name="Eichler E.E."/>
            <person name="Li G.H."/>
            <person name="Liu X."/>
            <person name="Gao L.Z."/>
        </authorList>
    </citation>
    <scope>NUCLEOTIDE SEQUENCE [LARGE SCALE GENOMIC DNA]</scope>
    <source>
        <strain evidence="8">cv. GT1</strain>
        <tissue evidence="7">Leaf</tissue>
    </source>
</reference>
<organism evidence="7 8">
    <name type="scientific">Hevea brasiliensis</name>
    <name type="common">Para rubber tree</name>
    <name type="synonym">Siphonia brasiliensis</name>
    <dbReference type="NCBI Taxonomy" id="3981"/>
    <lineage>
        <taxon>Eukaryota</taxon>
        <taxon>Viridiplantae</taxon>
        <taxon>Streptophyta</taxon>
        <taxon>Embryophyta</taxon>
        <taxon>Tracheophyta</taxon>
        <taxon>Spermatophyta</taxon>
        <taxon>Magnoliopsida</taxon>
        <taxon>eudicotyledons</taxon>
        <taxon>Gunneridae</taxon>
        <taxon>Pentapetalae</taxon>
        <taxon>rosids</taxon>
        <taxon>fabids</taxon>
        <taxon>Malpighiales</taxon>
        <taxon>Euphorbiaceae</taxon>
        <taxon>Crotonoideae</taxon>
        <taxon>Micrandreae</taxon>
        <taxon>Hevea</taxon>
    </lineage>
</organism>
<evidence type="ECO:0000256" key="1">
    <source>
        <dbReference type="ARBA" id="ARBA00005405"/>
    </source>
</evidence>
<gene>
    <name evidence="7" type="ORF">GH714_007887</name>
</gene>
<evidence type="ECO:0000256" key="4">
    <source>
        <dbReference type="ARBA" id="ARBA00023054"/>
    </source>
</evidence>
<protein>
    <submittedName>
        <fullName evidence="7">Uncharacterized protein</fullName>
    </submittedName>
</protein>
<keyword evidence="5" id="KW-0287">Flowering</keyword>
<evidence type="ECO:0000256" key="6">
    <source>
        <dbReference type="SAM" id="Coils"/>
    </source>
</evidence>